<evidence type="ECO:0008006" key="3">
    <source>
        <dbReference type="Google" id="ProtNLM"/>
    </source>
</evidence>
<proteinExistence type="predicted"/>
<dbReference type="EMBL" id="JACSQR010000023">
    <property type="protein sequence ID" value="MBD7948094.1"/>
    <property type="molecule type" value="Genomic_DNA"/>
</dbReference>
<reference evidence="1 2" key="1">
    <citation type="submission" date="2020-08" db="EMBL/GenBank/DDBJ databases">
        <title>A Genomic Blueprint of the Chicken Gut Microbiome.</title>
        <authorList>
            <person name="Gilroy R."/>
            <person name="Ravi A."/>
            <person name="Getino M."/>
            <person name="Pursley I."/>
            <person name="Horton D.L."/>
            <person name="Alikhan N.-F."/>
            <person name="Baker D."/>
            <person name="Gharbi K."/>
            <person name="Hall N."/>
            <person name="Watson M."/>
            <person name="Adriaenssens E.M."/>
            <person name="Foster-Nyarko E."/>
            <person name="Jarju S."/>
            <person name="Secka A."/>
            <person name="Antonio M."/>
            <person name="Oren A."/>
            <person name="Chaudhuri R."/>
            <person name="La Ragione R.M."/>
            <person name="Hildebrand F."/>
            <person name="Pallen M.J."/>
        </authorList>
    </citation>
    <scope>NUCLEOTIDE SEQUENCE [LARGE SCALE GENOMIC DNA]</scope>
    <source>
        <strain evidence="1 2">Sa4CVA2</strain>
    </source>
</reference>
<name>A0ABR8RJX2_9GAMM</name>
<comment type="caution">
    <text evidence="1">The sequence shown here is derived from an EMBL/GenBank/DDBJ whole genome shotgun (WGS) entry which is preliminary data.</text>
</comment>
<organism evidence="1 2">
    <name type="scientific">Psychrobacter communis</name>
    <dbReference type="NCBI Taxonomy" id="2762238"/>
    <lineage>
        <taxon>Bacteria</taxon>
        <taxon>Pseudomonadati</taxon>
        <taxon>Pseudomonadota</taxon>
        <taxon>Gammaproteobacteria</taxon>
        <taxon>Moraxellales</taxon>
        <taxon>Moraxellaceae</taxon>
        <taxon>Psychrobacter</taxon>
    </lineage>
</organism>
<protein>
    <recommendedName>
        <fullName evidence="3">Lipoprotein</fullName>
    </recommendedName>
</protein>
<accession>A0ABR8RJX2</accession>
<sequence>MKKLNVALSINTAKQINPLCSKSMMTISSLFSSALVSSTLVASTLLITACQSTNVSNNLGQSKNLQADNAPSVAKNALASALQQQRRQSFAYHSNIEISNEHQFTAIDSSKLVASDDVDSYCEDNHDQAYAALLTKAEAQKKEVASIDYAPQREALKQSYLACSAAYEAWAEVHYDSTAYSVEEAAEDVVDAAAEVAVSASSAIDSASAATISPYYQKLFNEYDSKKSTLDIKKSQLLDAYLLKPLSMNAQGVYQPLAGKFTMLGSAQYSARNHHSSINQPIYIDFKTGILYLWADNFALLTSKLADDKLGTKWQNKWLKIALDDGTLPKDFGRAVIKSHIQAEDSIYVKADVSQFDFIAPNILTSLSPKLPEKQLAPMLNSAKIIRRVQSSASDEQAYKDYMGTFYKLITQQYPELITQNVSDTQDDLYPTDSKITSKSMVKQVLVKMKDFADDKMLRTQETGLLETHSPTLSAAANLPVQKLYGFSKGGQLQWQHSRHYLSTDASDETSGESNGELSMETTKKSSLIVDALTQYMPIRAQDKAFPNLPSNSQIPTANNSIDLKEYSAELGEYYRQGNGTAMGKMLFNMLPMYQQRFGSVE</sequence>
<evidence type="ECO:0000313" key="1">
    <source>
        <dbReference type="EMBL" id="MBD7948094.1"/>
    </source>
</evidence>
<evidence type="ECO:0000313" key="2">
    <source>
        <dbReference type="Proteomes" id="UP000606724"/>
    </source>
</evidence>
<keyword evidence="2" id="KW-1185">Reference proteome</keyword>
<dbReference type="Proteomes" id="UP000606724">
    <property type="component" value="Unassembled WGS sequence"/>
</dbReference>
<dbReference type="RefSeq" id="WP_191691921.1">
    <property type="nucleotide sequence ID" value="NZ_JACSQR010000023.1"/>
</dbReference>
<gene>
    <name evidence="1" type="ORF">H9653_08695</name>
</gene>